<evidence type="ECO:0000313" key="4">
    <source>
        <dbReference type="EMBL" id="GGV19590.1"/>
    </source>
</evidence>
<protein>
    <recommendedName>
        <fullName evidence="3">Carrier domain-containing protein</fullName>
    </recommendedName>
</protein>
<dbReference type="SUPFAM" id="SSF47336">
    <property type="entry name" value="ACP-like"/>
    <property type="match status" value="1"/>
</dbReference>
<dbReference type="InterPro" id="IPR006162">
    <property type="entry name" value="Ppantetheine_attach_site"/>
</dbReference>
<dbReference type="Gene3D" id="1.10.1200.10">
    <property type="entry name" value="ACP-like"/>
    <property type="match status" value="1"/>
</dbReference>
<keyword evidence="2" id="KW-0597">Phosphoprotein</keyword>
<dbReference type="AlphaFoldDB" id="A0A918IIF5"/>
<feature type="domain" description="Carrier" evidence="3">
    <location>
        <begin position="1"/>
        <end position="76"/>
    </location>
</feature>
<proteinExistence type="predicted"/>
<dbReference type="PROSITE" id="PS00012">
    <property type="entry name" value="PHOSPHOPANTETHEINE"/>
    <property type="match status" value="1"/>
</dbReference>
<evidence type="ECO:0000313" key="5">
    <source>
        <dbReference type="Proteomes" id="UP000618795"/>
    </source>
</evidence>
<organism evidence="4 5">
    <name type="scientific">Streptomyces filipinensis</name>
    <dbReference type="NCBI Taxonomy" id="66887"/>
    <lineage>
        <taxon>Bacteria</taxon>
        <taxon>Bacillati</taxon>
        <taxon>Actinomycetota</taxon>
        <taxon>Actinomycetes</taxon>
        <taxon>Kitasatosporales</taxon>
        <taxon>Streptomycetaceae</taxon>
        <taxon>Streptomyces</taxon>
    </lineage>
</organism>
<reference evidence="4" key="2">
    <citation type="submission" date="2020-09" db="EMBL/GenBank/DDBJ databases">
        <authorList>
            <person name="Sun Q."/>
            <person name="Ohkuma M."/>
        </authorList>
    </citation>
    <scope>NUCLEOTIDE SEQUENCE</scope>
    <source>
        <strain evidence="4">JCM 4369</strain>
    </source>
</reference>
<dbReference type="Pfam" id="PF00550">
    <property type="entry name" value="PP-binding"/>
    <property type="match status" value="1"/>
</dbReference>
<evidence type="ECO:0000256" key="2">
    <source>
        <dbReference type="ARBA" id="ARBA00022553"/>
    </source>
</evidence>
<keyword evidence="5" id="KW-1185">Reference proteome</keyword>
<name>A0A918IIF5_9ACTN</name>
<comment type="caution">
    <text evidence="4">The sequence shown here is derived from an EMBL/GenBank/DDBJ whole genome shotgun (WGS) entry which is preliminary data.</text>
</comment>
<accession>A0A918IIF5</accession>
<keyword evidence="1" id="KW-0596">Phosphopantetheine</keyword>
<dbReference type="PROSITE" id="PS50075">
    <property type="entry name" value="CARRIER"/>
    <property type="match status" value="1"/>
</dbReference>
<reference evidence="4" key="1">
    <citation type="journal article" date="2014" name="Int. J. Syst. Evol. Microbiol.">
        <title>Complete genome sequence of Corynebacterium casei LMG S-19264T (=DSM 44701T), isolated from a smear-ripened cheese.</title>
        <authorList>
            <consortium name="US DOE Joint Genome Institute (JGI-PGF)"/>
            <person name="Walter F."/>
            <person name="Albersmeier A."/>
            <person name="Kalinowski J."/>
            <person name="Ruckert C."/>
        </authorList>
    </citation>
    <scope>NUCLEOTIDE SEQUENCE</scope>
    <source>
        <strain evidence="4">JCM 4369</strain>
    </source>
</reference>
<evidence type="ECO:0000256" key="1">
    <source>
        <dbReference type="ARBA" id="ARBA00022450"/>
    </source>
</evidence>
<dbReference type="InterPro" id="IPR036736">
    <property type="entry name" value="ACP-like_sf"/>
</dbReference>
<dbReference type="Proteomes" id="UP000618795">
    <property type="component" value="Unassembled WGS sequence"/>
</dbReference>
<evidence type="ECO:0000259" key="3">
    <source>
        <dbReference type="PROSITE" id="PS50075"/>
    </source>
</evidence>
<gene>
    <name evidence="4" type="ORF">GCM10010260_69330</name>
</gene>
<sequence length="87" mass="9527">MRGHDIRQTVDDMFRRELHVAQINPDVPLVDYGLDSIRSITLVVDMEATFDVRISDEQAASMLTLGDVVDRITALLTVNAGAGEGQA</sequence>
<dbReference type="EMBL" id="BMTD01000021">
    <property type="protein sequence ID" value="GGV19590.1"/>
    <property type="molecule type" value="Genomic_DNA"/>
</dbReference>
<dbReference type="InterPro" id="IPR009081">
    <property type="entry name" value="PP-bd_ACP"/>
</dbReference>